<reference evidence="2" key="1">
    <citation type="journal article" date="2019" name="Int. J. Syst. Evol. Microbiol.">
        <title>The Global Catalogue of Microorganisms (GCM) 10K type strain sequencing project: providing services to taxonomists for standard genome sequencing and annotation.</title>
        <authorList>
            <consortium name="The Broad Institute Genomics Platform"/>
            <consortium name="The Broad Institute Genome Sequencing Center for Infectious Disease"/>
            <person name="Wu L."/>
            <person name="Ma J."/>
        </authorList>
    </citation>
    <scope>NUCLEOTIDE SEQUENCE [LARGE SCALE GENOMIC DNA]</scope>
    <source>
        <strain evidence="2">NBRC 106348</strain>
    </source>
</reference>
<keyword evidence="2" id="KW-1185">Reference proteome</keyword>
<dbReference type="RefSeq" id="WP_284291994.1">
    <property type="nucleotide sequence ID" value="NZ_BSUK01000001.1"/>
</dbReference>
<proteinExistence type="predicted"/>
<sequence length="95" mass="10348">MRQSGVISAGYVQHEAARLTEFLTDPRPLPPAWVRAVTVSTAGIWATADEMEQLAHDALALLERFAGRSTDPSLRPEGAVRGHMLLTLNPDRDGL</sequence>
<protein>
    <submittedName>
        <fullName evidence="1">Uncharacterized protein</fullName>
    </submittedName>
</protein>
<gene>
    <name evidence="1" type="ORF">GCM10025864_05920</name>
</gene>
<evidence type="ECO:0000313" key="2">
    <source>
        <dbReference type="Proteomes" id="UP001157091"/>
    </source>
</evidence>
<organism evidence="1 2">
    <name type="scientific">Luteimicrobium album</name>
    <dbReference type="NCBI Taxonomy" id="1054550"/>
    <lineage>
        <taxon>Bacteria</taxon>
        <taxon>Bacillati</taxon>
        <taxon>Actinomycetota</taxon>
        <taxon>Actinomycetes</taxon>
        <taxon>Micrococcales</taxon>
        <taxon>Luteimicrobium</taxon>
    </lineage>
</organism>
<dbReference type="Proteomes" id="UP001157091">
    <property type="component" value="Unassembled WGS sequence"/>
</dbReference>
<dbReference type="EMBL" id="BSUK01000001">
    <property type="protein sequence ID" value="GMA22833.1"/>
    <property type="molecule type" value="Genomic_DNA"/>
</dbReference>
<evidence type="ECO:0000313" key="1">
    <source>
        <dbReference type="EMBL" id="GMA22833.1"/>
    </source>
</evidence>
<comment type="caution">
    <text evidence="1">The sequence shown here is derived from an EMBL/GenBank/DDBJ whole genome shotgun (WGS) entry which is preliminary data.</text>
</comment>
<accession>A0ABQ6HY80</accession>
<name>A0ABQ6HY80_9MICO</name>